<dbReference type="CDD" id="cd03784">
    <property type="entry name" value="GT1_Gtf-like"/>
    <property type="match status" value="1"/>
</dbReference>
<comment type="catalytic activity">
    <reaction evidence="5">
        <text>glucuronate acceptor + UDP-alpha-D-glucuronate = acceptor beta-D-glucuronoside + UDP + H(+)</text>
        <dbReference type="Rhea" id="RHEA:21032"/>
        <dbReference type="ChEBI" id="CHEBI:15378"/>
        <dbReference type="ChEBI" id="CHEBI:58052"/>
        <dbReference type="ChEBI" id="CHEBI:58223"/>
        <dbReference type="ChEBI" id="CHEBI:132367"/>
        <dbReference type="ChEBI" id="CHEBI:132368"/>
        <dbReference type="EC" id="2.4.1.17"/>
    </reaction>
</comment>
<dbReference type="PANTHER" id="PTHR48043">
    <property type="entry name" value="EG:EG0003.4 PROTEIN-RELATED"/>
    <property type="match status" value="1"/>
</dbReference>
<dbReference type="InterPro" id="IPR002213">
    <property type="entry name" value="UDP_glucos_trans"/>
</dbReference>
<evidence type="ECO:0000256" key="1">
    <source>
        <dbReference type="ARBA" id="ARBA00009995"/>
    </source>
</evidence>
<feature type="transmembrane region" description="Helical" evidence="6">
    <location>
        <begin position="451"/>
        <end position="474"/>
    </location>
</feature>
<keyword evidence="6" id="KW-1133">Transmembrane helix</keyword>
<dbReference type="Pfam" id="PF00201">
    <property type="entry name" value="UDPGT"/>
    <property type="match status" value="1"/>
</dbReference>
<keyword evidence="6" id="KW-0472">Membrane</keyword>
<evidence type="ECO:0000313" key="7">
    <source>
        <dbReference type="Proteomes" id="UP000046395"/>
    </source>
</evidence>
<dbReference type="SUPFAM" id="SSF53756">
    <property type="entry name" value="UDP-Glycosyltransferase/glycogen phosphorylase"/>
    <property type="match status" value="1"/>
</dbReference>
<dbReference type="Proteomes" id="UP000046395">
    <property type="component" value="Unassembled WGS sequence"/>
</dbReference>
<dbReference type="AlphaFoldDB" id="A0A5S6QUR1"/>
<evidence type="ECO:0000256" key="4">
    <source>
        <dbReference type="ARBA" id="ARBA00022679"/>
    </source>
</evidence>
<reference evidence="8" key="1">
    <citation type="submission" date="2019-12" db="UniProtKB">
        <authorList>
            <consortium name="WormBaseParasite"/>
        </authorList>
    </citation>
    <scope>IDENTIFICATION</scope>
</reference>
<evidence type="ECO:0000256" key="6">
    <source>
        <dbReference type="SAM" id="Phobius"/>
    </source>
</evidence>
<keyword evidence="3" id="KW-0328">Glycosyltransferase</keyword>
<organism evidence="7 8">
    <name type="scientific">Trichuris muris</name>
    <name type="common">Mouse whipworm</name>
    <dbReference type="NCBI Taxonomy" id="70415"/>
    <lineage>
        <taxon>Eukaryota</taxon>
        <taxon>Metazoa</taxon>
        <taxon>Ecdysozoa</taxon>
        <taxon>Nematoda</taxon>
        <taxon>Enoplea</taxon>
        <taxon>Dorylaimia</taxon>
        <taxon>Trichinellida</taxon>
        <taxon>Trichuridae</taxon>
        <taxon>Trichuris</taxon>
    </lineage>
</organism>
<sequence>MGAKSHVLSMMPLALALQRNGHNVTFLQYYKDSTEKVSSESLHFIYVKEIGISADTVIQQLQSWKQKGAAMLPMVRIIFSAGWSCRQTLNNPEYASLYSNITSGYWDLLFVDNVFQPCGIFLTTTTANLSWIDYSTTLLLRRTRKSRAISMPTSTEPNLNVINYEPKSFVFRLTNTIGDMLEVATGILVANLLPYWIEGKLKASMNVHDFHKRAIYSFGSMSPMVDFALPQAANTFAIDYSCPKPVALSKDILEFVEDPSSKGTIVLSFGHYVKWKFAAIEIVQAVSNVLNNMTNYRAIWQYDGDRNLVATKSHVKMASWLPLPALLRHPKTVLFVNHVGIKSFLEAVCFAVPVVAIPIFGDQYRNAVLIRQRRLGIFLEKTTMDESSFRTAIDTILAQPTYKKNMEAVSAMSKEKIIDDLARGIFWIDFHFRHQKAAAHMKLKGVELCSFIFYNIDLFMLLLALTYLLCNVVAKY</sequence>
<comment type="similarity">
    <text evidence="1">Belongs to the UDP-glycosyltransferase family.</text>
</comment>
<proteinExistence type="inferred from homology"/>
<evidence type="ECO:0000256" key="3">
    <source>
        <dbReference type="ARBA" id="ARBA00022676"/>
    </source>
</evidence>
<dbReference type="EC" id="2.4.1.17" evidence="2"/>
<dbReference type="PANTHER" id="PTHR48043:SF62">
    <property type="entry name" value="GLUCURONOSYLTRANSFERASE"/>
    <property type="match status" value="1"/>
</dbReference>
<dbReference type="GO" id="GO:0015020">
    <property type="term" value="F:glucuronosyltransferase activity"/>
    <property type="evidence" value="ECO:0007669"/>
    <property type="project" value="UniProtKB-EC"/>
</dbReference>
<keyword evidence="4" id="KW-0808">Transferase</keyword>
<protein>
    <recommendedName>
        <fullName evidence="2">glucuronosyltransferase</fullName>
        <ecNumber evidence="2">2.4.1.17</ecNumber>
    </recommendedName>
</protein>
<keyword evidence="6" id="KW-0812">Transmembrane</keyword>
<accession>A0A5S6QUR1</accession>
<evidence type="ECO:0000256" key="5">
    <source>
        <dbReference type="ARBA" id="ARBA00047475"/>
    </source>
</evidence>
<dbReference type="FunFam" id="3.40.50.2000:FF:000021">
    <property type="entry name" value="UDP-glucuronosyltransferase"/>
    <property type="match status" value="1"/>
</dbReference>
<dbReference type="InterPro" id="IPR050271">
    <property type="entry name" value="UDP-glycosyltransferase"/>
</dbReference>
<dbReference type="WBParaSite" id="TMUE_2000010627.1">
    <property type="protein sequence ID" value="TMUE_2000010627.1"/>
    <property type="gene ID" value="WBGene00288893"/>
</dbReference>
<dbReference type="STRING" id="70415.A0A5S6QUR1"/>
<evidence type="ECO:0000313" key="8">
    <source>
        <dbReference type="WBParaSite" id="TMUE_2000010627.1"/>
    </source>
</evidence>
<keyword evidence="7" id="KW-1185">Reference proteome</keyword>
<evidence type="ECO:0000256" key="2">
    <source>
        <dbReference type="ARBA" id="ARBA00012544"/>
    </source>
</evidence>
<name>A0A5S6QUR1_TRIMR</name>
<dbReference type="Gene3D" id="3.40.50.2000">
    <property type="entry name" value="Glycogen Phosphorylase B"/>
    <property type="match status" value="2"/>
</dbReference>